<proteinExistence type="inferred from homology"/>
<reference evidence="3 4" key="1">
    <citation type="submission" date="2013-12" db="EMBL/GenBank/DDBJ databases">
        <authorList>
            <consortium name="DOE Joint Genome Institute"/>
            <person name="Muyzer G."/>
            <person name="Huntemann M."/>
            <person name="Han J."/>
            <person name="Chen A."/>
            <person name="Kyrpides N."/>
            <person name="Mavromatis K."/>
            <person name="Markowitz V."/>
            <person name="Palaniappan K."/>
            <person name="Ivanova N."/>
            <person name="Schaumberg A."/>
            <person name="Pati A."/>
            <person name="Liolios K."/>
            <person name="Nordberg H.P."/>
            <person name="Cantor M.N."/>
            <person name="Hua S.X."/>
            <person name="Woyke T."/>
        </authorList>
    </citation>
    <scope>NUCLEOTIDE SEQUENCE [LARGE SCALE GENOMIC DNA]</scope>
    <source>
        <strain evidence="3 4">ARh 1</strain>
    </source>
</reference>
<dbReference type="AlphaFoldDB" id="W0DM66"/>
<dbReference type="EMBL" id="CP007029">
    <property type="protein sequence ID" value="AHE99551.1"/>
    <property type="molecule type" value="Genomic_DNA"/>
</dbReference>
<feature type="transmembrane region" description="Helical" evidence="2">
    <location>
        <begin position="12"/>
        <end position="33"/>
    </location>
</feature>
<keyword evidence="2" id="KW-1133">Transmembrane helix</keyword>
<dbReference type="RefSeq" id="WP_006746879.1">
    <property type="nucleotide sequence ID" value="NZ_CP007029.1"/>
</dbReference>
<accession>W0DM66</accession>
<evidence type="ECO:0008006" key="5">
    <source>
        <dbReference type="Google" id="ProtNLM"/>
    </source>
</evidence>
<sequence length="185" mass="20318">MQGPVDQILDFLISTLFGIYIILLLLRLIFGLVRADFFNPISQTIVQLTNPPLVLMRRFIPPLGRLDLAAVILILLLKVIELWLRLSLMGIQTGFGTIILAAVSAVLVTTIWIFIISLIVEVVLSWIQAGGGEMRGNPVARLVADVNRPILGPLRRSLPSTGAIDFSPMVALIGLYVLLILVRSI</sequence>
<keyword evidence="2" id="KW-0812">Transmembrane</keyword>
<protein>
    <recommendedName>
        <fullName evidence="5">YggT family protein</fullName>
    </recommendedName>
</protein>
<organism evidence="3 4">
    <name type="scientific">Thioalkalivibrio paradoxus ARh 1</name>
    <dbReference type="NCBI Taxonomy" id="713585"/>
    <lineage>
        <taxon>Bacteria</taxon>
        <taxon>Pseudomonadati</taxon>
        <taxon>Pseudomonadota</taxon>
        <taxon>Gammaproteobacteria</taxon>
        <taxon>Chromatiales</taxon>
        <taxon>Ectothiorhodospiraceae</taxon>
        <taxon>Thioalkalivibrio</taxon>
    </lineage>
</organism>
<dbReference type="STRING" id="713585.THITH_16055"/>
<dbReference type="Pfam" id="PF02325">
    <property type="entry name" value="CCB3_YggT"/>
    <property type="match status" value="2"/>
</dbReference>
<evidence type="ECO:0000313" key="3">
    <source>
        <dbReference type="EMBL" id="AHE99551.1"/>
    </source>
</evidence>
<evidence type="ECO:0000313" key="4">
    <source>
        <dbReference type="Proteomes" id="UP000005289"/>
    </source>
</evidence>
<feature type="transmembrane region" description="Helical" evidence="2">
    <location>
        <begin position="98"/>
        <end position="127"/>
    </location>
</feature>
<feature type="transmembrane region" description="Helical" evidence="2">
    <location>
        <begin position="163"/>
        <end position="182"/>
    </location>
</feature>
<keyword evidence="4" id="KW-1185">Reference proteome</keyword>
<dbReference type="GO" id="GO:0016020">
    <property type="term" value="C:membrane"/>
    <property type="evidence" value="ECO:0007669"/>
    <property type="project" value="InterPro"/>
</dbReference>
<dbReference type="Proteomes" id="UP000005289">
    <property type="component" value="Chromosome"/>
</dbReference>
<feature type="transmembrane region" description="Helical" evidence="2">
    <location>
        <begin position="66"/>
        <end position="86"/>
    </location>
</feature>
<evidence type="ECO:0000256" key="1">
    <source>
        <dbReference type="ARBA" id="ARBA00010894"/>
    </source>
</evidence>
<dbReference type="PANTHER" id="PTHR33219:SF14">
    <property type="entry name" value="PROTEIN COFACTOR ASSEMBLY OF COMPLEX C SUBUNIT B CCB3, CHLOROPLASTIC-RELATED"/>
    <property type="match status" value="1"/>
</dbReference>
<evidence type="ECO:0000256" key="2">
    <source>
        <dbReference type="SAM" id="Phobius"/>
    </source>
</evidence>
<name>W0DM66_9GAMM</name>
<dbReference type="PANTHER" id="PTHR33219">
    <property type="entry name" value="YLMG HOMOLOG PROTEIN 2, CHLOROPLASTIC"/>
    <property type="match status" value="1"/>
</dbReference>
<dbReference type="HOGENOM" id="CLU_089905_1_0_6"/>
<keyword evidence="2" id="KW-0472">Membrane</keyword>
<gene>
    <name evidence="3" type="ORF">THITH_16055</name>
</gene>
<dbReference type="KEGG" id="tti:THITH_16055"/>
<dbReference type="OrthoDB" id="9806665at2"/>
<dbReference type="InterPro" id="IPR003425">
    <property type="entry name" value="CCB3/YggT"/>
</dbReference>
<comment type="similarity">
    <text evidence="1">Belongs to the YggT family.</text>
</comment>